<dbReference type="Proteomes" id="UP000238220">
    <property type="component" value="Unassembled WGS sequence"/>
</dbReference>
<evidence type="ECO:0000313" key="3">
    <source>
        <dbReference type="EMBL" id="PPE73405.1"/>
    </source>
</evidence>
<evidence type="ECO:0000256" key="1">
    <source>
        <dbReference type="ARBA" id="ARBA00005254"/>
    </source>
</evidence>
<dbReference type="RefSeq" id="WP_104231001.1">
    <property type="nucleotide sequence ID" value="NZ_PSNW01000007.1"/>
</dbReference>
<dbReference type="AlphaFoldDB" id="A0A2S5TEI7"/>
<dbReference type="SUPFAM" id="SSF52096">
    <property type="entry name" value="ClpP/crotonase"/>
    <property type="match status" value="1"/>
</dbReference>
<evidence type="ECO:0000256" key="2">
    <source>
        <dbReference type="RuleBase" id="RU003707"/>
    </source>
</evidence>
<dbReference type="EMBL" id="PSNW01000007">
    <property type="protein sequence ID" value="PPE73405.1"/>
    <property type="molecule type" value="Genomic_DNA"/>
</dbReference>
<protein>
    <submittedName>
        <fullName evidence="3">2-(1,2-epoxy-1,2-dihydrophenyl)acetyl-CoA isomerase</fullName>
    </submittedName>
</protein>
<dbReference type="PANTHER" id="PTHR43459">
    <property type="entry name" value="ENOYL-COA HYDRATASE"/>
    <property type="match status" value="1"/>
</dbReference>
<organism evidence="3 4">
    <name type="scientific">Solimonas fluminis</name>
    <dbReference type="NCBI Taxonomy" id="2086571"/>
    <lineage>
        <taxon>Bacteria</taxon>
        <taxon>Pseudomonadati</taxon>
        <taxon>Pseudomonadota</taxon>
        <taxon>Gammaproteobacteria</taxon>
        <taxon>Nevskiales</taxon>
        <taxon>Nevskiaceae</taxon>
        <taxon>Solimonas</taxon>
    </lineage>
</organism>
<dbReference type="CDD" id="cd06558">
    <property type="entry name" value="crotonase-like"/>
    <property type="match status" value="1"/>
</dbReference>
<dbReference type="InterPro" id="IPR014748">
    <property type="entry name" value="Enoyl-CoA_hydra_C"/>
</dbReference>
<accession>A0A2S5TEI7</accession>
<dbReference type="Gene3D" id="1.10.12.10">
    <property type="entry name" value="Lyase 2-enoyl-coa Hydratase, Chain A, domain 2"/>
    <property type="match status" value="1"/>
</dbReference>
<dbReference type="PROSITE" id="PS00166">
    <property type="entry name" value="ENOYL_COA_HYDRATASE"/>
    <property type="match status" value="1"/>
</dbReference>
<sequence length="266" mass="28397">MDYQEILYGVDDGVAVIRFNRPKVYNAITGRMLTELDDAFGRAAADAAVRAILLTGEGKAFCSGADLGASLAMTPRDAQGRLDPGQALEDFYNPLILKMRALPKPIVSAVNGIAAGAGANLGLMADLTLCARSAYFLQAFVNIGLIPDAGGTWVLPRLVGQQRAMGMAMLGEKLPSDKALAWGLVWDVVDDEQLLPTALALARKLANGPAAALERIKQAIYAGDGATLEESLKIERRLQGECGHYGEFEEGVAAFLEKRKAVYRKG</sequence>
<reference evidence="3 4" key="1">
    <citation type="submission" date="2018-02" db="EMBL/GenBank/DDBJ databases">
        <title>Genome sequencing of Solimonas sp. HR-BB.</title>
        <authorList>
            <person name="Lee Y."/>
            <person name="Jeon C.O."/>
        </authorList>
    </citation>
    <scope>NUCLEOTIDE SEQUENCE [LARGE SCALE GENOMIC DNA]</scope>
    <source>
        <strain evidence="3 4">HR-BB</strain>
    </source>
</reference>
<dbReference type="OrthoDB" id="9807606at2"/>
<dbReference type="InterPro" id="IPR029045">
    <property type="entry name" value="ClpP/crotonase-like_dom_sf"/>
</dbReference>
<name>A0A2S5TEI7_9GAMM</name>
<dbReference type="PANTHER" id="PTHR43459:SF1">
    <property type="entry name" value="EG:BACN32G11.4 PROTEIN"/>
    <property type="match status" value="1"/>
</dbReference>
<gene>
    <name evidence="3" type="ORF">C3942_14155</name>
</gene>
<comment type="caution">
    <text evidence="3">The sequence shown here is derived from an EMBL/GenBank/DDBJ whole genome shotgun (WGS) entry which is preliminary data.</text>
</comment>
<keyword evidence="3" id="KW-0413">Isomerase</keyword>
<dbReference type="Pfam" id="PF00378">
    <property type="entry name" value="ECH_1"/>
    <property type="match status" value="1"/>
</dbReference>
<dbReference type="InterPro" id="IPR018376">
    <property type="entry name" value="Enoyl-CoA_hyd/isom_CS"/>
</dbReference>
<comment type="similarity">
    <text evidence="1 2">Belongs to the enoyl-CoA hydratase/isomerase family.</text>
</comment>
<proteinExistence type="inferred from homology"/>
<dbReference type="GO" id="GO:0016853">
    <property type="term" value="F:isomerase activity"/>
    <property type="evidence" value="ECO:0007669"/>
    <property type="project" value="UniProtKB-KW"/>
</dbReference>
<evidence type="ECO:0000313" key="4">
    <source>
        <dbReference type="Proteomes" id="UP000238220"/>
    </source>
</evidence>
<dbReference type="InterPro" id="IPR001753">
    <property type="entry name" value="Enoyl-CoA_hydra/iso"/>
</dbReference>
<dbReference type="Gene3D" id="3.90.226.10">
    <property type="entry name" value="2-enoyl-CoA Hydratase, Chain A, domain 1"/>
    <property type="match status" value="1"/>
</dbReference>
<keyword evidence="4" id="KW-1185">Reference proteome</keyword>